<gene>
    <name evidence="8" type="ORF">P154DRAFT_442146</name>
</gene>
<organism evidence="8 9">
    <name type="scientific">Amniculicola lignicola CBS 123094</name>
    <dbReference type="NCBI Taxonomy" id="1392246"/>
    <lineage>
        <taxon>Eukaryota</taxon>
        <taxon>Fungi</taxon>
        <taxon>Dikarya</taxon>
        <taxon>Ascomycota</taxon>
        <taxon>Pezizomycotina</taxon>
        <taxon>Dothideomycetes</taxon>
        <taxon>Pleosporomycetidae</taxon>
        <taxon>Pleosporales</taxon>
        <taxon>Amniculicolaceae</taxon>
        <taxon>Amniculicola</taxon>
    </lineage>
</organism>
<feature type="transmembrane region" description="Helical" evidence="6">
    <location>
        <begin position="150"/>
        <end position="174"/>
    </location>
</feature>
<dbReference type="Pfam" id="PF20684">
    <property type="entry name" value="Fung_rhodopsin"/>
    <property type="match status" value="1"/>
</dbReference>
<comment type="similarity">
    <text evidence="5">Belongs to the SAT4 family.</text>
</comment>
<evidence type="ECO:0000313" key="9">
    <source>
        <dbReference type="Proteomes" id="UP000799779"/>
    </source>
</evidence>
<name>A0A6A5WA77_9PLEO</name>
<feature type="transmembrane region" description="Helical" evidence="6">
    <location>
        <begin position="263"/>
        <end position="288"/>
    </location>
</feature>
<feature type="transmembrane region" description="Helical" evidence="6">
    <location>
        <begin position="115"/>
        <end position="138"/>
    </location>
</feature>
<dbReference type="OrthoDB" id="444631at2759"/>
<proteinExistence type="inferred from homology"/>
<dbReference type="PANTHER" id="PTHR33048">
    <property type="entry name" value="PTH11-LIKE INTEGRAL MEMBRANE PROTEIN (AFU_ORTHOLOGUE AFUA_5G11245)"/>
    <property type="match status" value="1"/>
</dbReference>
<feature type="transmembrane region" description="Helical" evidence="6">
    <location>
        <begin position="231"/>
        <end position="251"/>
    </location>
</feature>
<reference evidence="8" key="1">
    <citation type="journal article" date="2020" name="Stud. Mycol.">
        <title>101 Dothideomycetes genomes: a test case for predicting lifestyles and emergence of pathogens.</title>
        <authorList>
            <person name="Haridas S."/>
            <person name="Albert R."/>
            <person name="Binder M."/>
            <person name="Bloem J."/>
            <person name="Labutti K."/>
            <person name="Salamov A."/>
            <person name="Andreopoulos B."/>
            <person name="Baker S."/>
            <person name="Barry K."/>
            <person name="Bills G."/>
            <person name="Bluhm B."/>
            <person name="Cannon C."/>
            <person name="Castanera R."/>
            <person name="Culley D."/>
            <person name="Daum C."/>
            <person name="Ezra D."/>
            <person name="Gonzalez J."/>
            <person name="Henrissat B."/>
            <person name="Kuo A."/>
            <person name="Liang C."/>
            <person name="Lipzen A."/>
            <person name="Lutzoni F."/>
            <person name="Magnuson J."/>
            <person name="Mondo S."/>
            <person name="Nolan M."/>
            <person name="Ohm R."/>
            <person name="Pangilinan J."/>
            <person name="Park H.-J."/>
            <person name="Ramirez L."/>
            <person name="Alfaro M."/>
            <person name="Sun H."/>
            <person name="Tritt A."/>
            <person name="Yoshinaga Y."/>
            <person name="Zwiers L.-H."/>
            <person name="Turgeon B."/>
            <person name="Goodwin S."/>
            <person name="Spatafora J."/>
            <person name="Crous P."/>
            <person name="Grigoriev I."/>
        </authorList>
    </citation>
    <scope>NUCLEOTIDE SEQUENCE</scope>
    <source>
        <strain evidence="8">CBS 123094</strain>
    </source>
</reference>
<keyword evidence="4 6" id="KW-0472">Membrane</keyword>
<dbReference type="PANTHER" id="PTHR33048:SF47">
    <property type="entry name" value="INTEGRAL MEMBRANE PROTEIN-RELATED"/>
    <property type="match status" value="1"/>
</dbReference>
<feature type="domain" description="Rhodopsin" evidence="7">
    <location>
        <begin position="51"/>
        <end position="293"/>
    </location>
</feature>
<evidence type="ECO:0000256" key="5">
    <source>
        <dbReference type="ARBA" id="ARBA00038359"/>
    </source>
</evidence>
<keyword evidence="9" id="KW-1185">Reference proteome</keyword>
<protein>
    <recommendedName>
        <fullName evidence="7">Rhodopsin domain-containing protein</fullName>
    </recommendedName>
</protein>
<dbReference type="GO" id="GO:0016020">
    <property type="term" value="C:membrane"/>
    <property type="evidence" value="ECO:0007669"/>
    <property type="project" value="UniProtKB-SubCell"/>
</dbReference>
<dbReference type="AlphaFoldDB" id="A0A6A5WA77"/>
<dbReference type="InterPro" id="IPR049326">
    <property type="entry name" value="Rhodopsin_dom_fungi"/>
</dbReference>
<evidence type="ECO:0000256" key="6">
    <source>
        <dbReference type="SAM" id="Phobius"/>
    </source>
</evidence>
<evidence type="ECO:0000256" key="4">
    <source>
        <dbReference type="ARBA" id="ARBA00023136"/>
    </source>
</evidence>
<keyword evidence="2 6" id="KW-0812">Transmembrane</keyword>
<comment type="subcellular location">
    <subcellularLocation>
        <location evidence="1">Membrane</location>
        <topology evidence="1">Multi-pass membrane protein</topology>
    </subcellularLocation>
</comment>
<evidence type="ECO:0000256" key="1">
    <source>
        <dbReference type="ARBA" id="ARBA00004141"/>
    </source>
</evidence>
<dbReference type="EMBL" id="ML977618">
    <property type="protein sequence ID" value="KAF1997041.1"/>
    <property type="molecule type" value="Genomic_DNA"/>
</dbReference>
<evidence type="ECO:0000259" key="7">
    <source>
        <dbReference type="Pfam" id="PF20684"/>
    </source>
</evidence>
<feature type="transmembrane region" description="Helical" evidence="6">
    <location>
        <begin position="194"/>
        <end position="219"/>
    </location>
</feature>
<feature type="transmembrane region" description="Helical" evidence="6">
    <location>
        <begin position="67"/>
        <end position="86"/>
    </location>
</feature>
<evidence type="ECO:0000313" key="8">
    <source>
        <dbReference type="EMBL" id="KAF1997041.1"/>
    </source>
</evidence>
<dbReference type="Proteomes" id="UP000799779">
    <property type="component" value="Unassembled WGS sequence"/>
</dbReference>
<evidence type="ECO:0000256" key="2">
    <source>
        <dbReference type="ARBA" id="ARBA00022692"/>
    </source>
</evidence>
<sequence length="373" mass="41280">MEASKAYPGFELNGYSKSWILESSTAPAHIGYSSLVPAVVFTILAACAVAARWYTRLHLVRTWGIEDIILTTAVFHSAVMTGIIGAESNFQTPLKDSPNYEAKAGQIMSNMLKLVFAQTIIFHIAINLTKAAIVTQYLRIFSRTTLAWRIPCYVLLLLILGSAGWGVFGVAFICSPAQKYWKPDLPGMCRDLDAHFVSSAIIGIILDFAIWVLPMRLVWSLKVSRAQRWSLALVFGLGAFVCITSIVRLVLTRAATVRGDVTGAGTNAMICSTLEVNVGIICASLMVLKPLVMRWFPQWGRSDTQILTRKQKKYFRDVLWGESLWNVAASEEEVIEGCGKNMDACGKDGGVKEEVNEIKRRDSPYALKVLSMR</sequence>
<accession>A0A6A5WA77</accession>
<keyword evidence="3 6" id="KW-1133">Transmembrane helix</keyword>
<feature type="transmembrane region" description="Helical" evidence="6">
    <location>
        <begin position="35"/>
        <end position="55"/>
    </location>
</feature>
<dbReference type="InterPro" id="IPR052337">
    <property type="entry name" value="SAT4-like"/>
</dbReference>
<evidence type="ECO:0000256" key="3">
    <source>
        <dbReference type="ARBA" id="ARBA00022989"/>
    </source>
</evidence>